<keyword evidence="4" id="KW-1185">Reference proteome</keyword>
<accession>A0ABW3UXS5</accession>
<protein>
    <recommendedName>
        <fullName evidence="5">MFS transporter</fullName>
    </recommendedName>
</protein>
<keyword evidence="2" id="KW-0812">Transmembrane</keyword>
<keyword evidence="2" id="KW-1133">Transmembrane helix</keyword>
<comment type="caution">
    <text evidence="3">The sequence shown here is derived from an EMBL/GenBank/DDBJ whole genome shotgun (WGS) entry which is preliminary data.</text>
</comment>
<feature type="compositionally biased region" description="Basic and acidic residues" evidence="1">
    <location>
        <begin position="119"/>
        <end position="132"/>
    </location>
</feature>
<dbReference type="Proteomes" id="UP001597180">
    <property type="component" value="Unassembled WGS sequence"/>
</dbReference>
<feature type="compositionally biased region" description="Low complexity" evidence="1">
    <location>
        <begin position="40"/>
        <end position="51"/>
    </location>
</feature>
<evidence type="ECO:0000313" key="4">
    <source>
        <dbReference type="Proteomes" id="UP001597180"/>
    </source>
</evidence>
<dbReference type="RefSeq" id="WP_345586499.1">
    <property type="nucleotide sequence ID" value="NZ_BAABJG010000004.1"/>
</dbReference>
<feature type="compositionally biased region" description="Basic and acidic residues" evidence="1">
    <location>
        <begin position="29"/>
        <end position="39"/>
    </location>
</feature>
<reference evidence="4" key="1">
    <citation type="journal article" date="2019" name="Int. J. Syst. Evol. Microbiol.">
        <title>The Global Catalogue of Microorganisms (GCM) 10K type strain sequencing project: providing services to taxonomists for standard genome sequencing and annotation.</title>
        <authorList>
            <consortium name="The Broad Institute Genomics Platform"/>
            <consortium name="The Broad Institute Genome Sequencing Center for Infectious Disease"/>
            <person name="Wu L."/>
            <person name="Ma J."/>
        </authorList>
    </citation>
    <scope>NUCLEOTIDE SEQUENCE [LARGE SCALE GENOMIC DNA]</scope>
    <source>
        <strain evidence="4">CCUG 53270</strain>
    </source>
</reference>
<organism evidence="3 4">
    <name type="scientific">Paenibacillus vulneris</name>
    <dbReference type="NCBI Taxonomy" id="1133364"/>
    <lineage>
        <taxon>Bacteria</taxon>
        <taxon>Bacillati</taxon>
        <taxon>Bacillota</taxon>
        <taxon>Bacilli</taxon>
        <taxon>Bacillales</taxon>
        <taxon>Paenibacillaceae</taxon>
        <taxon>Paenibacillus</taxon>
    </lineage>
</organism>
<proteinExistence type="predicted"/>
<feature type="region of interest" description="Disordered" evidence="1">
    <location>
        <begin position="29"/>
        <end position="132"/>
    </location>
</feature>
<evidence type="ECO:0000313" key="3">
    <source>
        <dbReference type="EMBL" id="MFD1224440.1"/>
    </source>
</evidence>
<gene>
    <name evidence="3" type="ORF">ACFQ4B_30465</name>
</gene>
<keyword evidence="2" id="KW-0472">Membrane</keyword>
<dbReference type="EMBL" id="JBHTLU010000045">
    <property type="protein sequence ID" value="MFD1224440.1"/>
    <property type="molecule type" value="Genomic_DNA"/>
</dbReference>
<feature type="transmembrane region" description="Helical" evidence="2">
    <location>
        <begin position="6"/>
        <end position="22"/>
    </location>
</feature>
<sequence length="132" mass="14765">MQYIIFGIIAVVGLIFLIVYNLKVEANRKKKEAEMETPARVEVAPPAAVPSAAPPAEPEREPVKEVPAAAESLPSEPKVQKQSNRGDYDYRQALRNFESGEEQDEDQQHLPPKATGDNQFRDALRSLNKQDH</sequence>
<evidence type="ECO:0000256" key="1">
    <source>
        <dbReference type="SAM" id="MobiDB-lite"/>
    </source>
</evidence>
<evidence type="ECO:0000256" key="2">
    <source>
        <dbReference type="SAM" id="Phobius"/>
    </source>
</evidence>
<name>A0ABW3UXS5_9BACL</name>
<evidence type="ECO:0008006" key="5">
    <source>
        <dbReference type="Google" id="ProtNLM"/>
    </source>
</evidence>